<dbReference type="InterPro" id="IPR013325">
    <property type="entry name" value="RNA_pol_sigma_r2"/>
</dbReference>
<dbReference type="InterPro" id="IPR014284">
    <property type="entry name" value="RNA_pol_sigma-70_dom"/>
</dbReference>
<protein>
    <submittedName>
        <fullName evidence="7">RNA polymerase sigma factor</fullName>
    </submittedName>
</protein>
<dbReference type="SUPFAM" id="SSF88659">
    <property type="entry name" value="Sigma3 and sigma4 domains of RNA polymerase sigma factors"/>
    <property type="match status" value="1"/>
</dbReference>
<keyword evidence="8" id="KW-1185">Reference proteome</keyword>
<reference evidence="7 8" key="1">
    <citation type="submission" date="2022-10" db="EMBL/GenBank/DDBJ databases">
        <title>Chitinophaga nivalis PC15 sp. nov., isolated from Pyeongchang county, South Korea.</title>
        <authorList>
            <person name="Trinh H.N."/>
        </authorList>
    </citation>
    <scope>NUCLEOTIDE SEQUENCE [LARGE SCALE GENOMIC DNA]</scope>
    <source>
        <strain evidence="7 8">PC14</strain>
    </source>
</reference>
<comment type="similarity">
    <text evidence="1">Belongs to the sigma-70 factor family. ECF subfamily.</text>
</comment>
<dbReference type="InterPro" id="IPR007627">
    <property type="entry name" value="RNA_pol_sigma70_r2"/>
</dbReference>
<dbReference type="Pfam" id="PF04542">
    <property type="entry name" value="Sigma70_r2"/>
    <property type="match status" value="1"/>
</dbReference>
<accession>A0ABT3IP01</accession>
<evidence type="ECO:0000256" key="4">
    <source>
        <dbReference type="ARBA" id="ARBA00023163"/>
    </source>
</evidence>
<dbReference type="PANTHER" id="PTHR43133">
    <property type="entry name" value="RNA POLYMERASE ECF-TYPE SIGMA FACTO"/>
    <property type="match status" value="1"/>
</dbReference>
<dbReference type="SUPFAM" id="SSF88946">
    <property type="entry name" value="Sigma2 domain of RNA polymerase sigma factors"/>
    <property type="match status" value="1"/>
</dbReference>
<dbReference type="Proteomes" id="UP001207742">
    <property type="component" value="Unassembled WGS sequence"/>
</dbReference>
<evidence type="ECO:0000259" key="5">
    <source>
        <dbReference type="Pfam" id="PF04542"/>
    </source>
</evidence>
<evidence type="ECO:0000256" key="3">
    <source>
        <dbReference type="ARBA" id="ARBA00023082"/>
    </source>
</evidence>
<evidence type="ECO:0000313" key="8">
    <source>
        <dbReference type="Proteomes" id="UP001207742"/>
    </source>
</evidence>
<sequence>MSNHYNAETADWLSFQQGDKRALSACYNTYADYLYNYGCKFTADTTLVEDTIQDLFLKLWKNRENLGQPASVKNYLLKSLRGLLIRKITTAQRHAPDELEESNYSFMLELSPEHIRMANEQAAQRSLQLKSALENLTPRQKEAVFLRFYEDMSYEDISEILSITIKATYKIMARALDALHEQLGQPL</sequence>
<dbReference type="InterPro" id="IPR013324">
    <property type="entry name" value="RNA_pol_sigma_r3/r4-like"/>
</dbReference>
<dbReference type="RefSeq" id="WP_264732394.1">
    <property type="nucleotide sequence ID" value="NZ_JAPDNR010000001.1"/>
</dbReference>
<dbReference type="EMBL" id="JAPDNS010000002">
    <property type="protein sequence ID" value="MCW3485701.1"/>
    <property type="molecule type" value="Genomic_DNA"/>
</dbReference>
<dbReference type="PANTHER" id="PTHR43133:SF46">
    <property type="entry name" value="RNA POLYMERASE SIGMA-70 FACTOR ECF SUBFAMILY"/>
    <property type="match status" value="1"/>
</dbReference>
<dbReference type="Pfam" id="PF08281">
    <property type="entry name" value="Sigma70_r4_2"/>
    <property type="match status" value="1"/>
</dbReference>
<dbReference type="InterPro" id="IPR013249">
    <property type="entry name" value="RNA_pol_sigma70_r4_t2"/>
</dbReference>
<feature type="domain" description="RNA polymerase sigma factor 70 region 4 type 2" evidence="6">
    <location>
        <begin position="127"/>
        <end position="179"/>
    </location>
</feature>
<proteinExistence type="inferred from homology"/>
<name>A0ABT3IP01_9BACT</name>
<keyword evidence="2" id="KW-0805">Transcription regulation</keyword>
<dbReference type="NCBIfam" id="TIGR02937">
    <property type="entry name" value="sigma70-ECF"/>
    <property type="match status" value="1"/>
</dbReference>
<dbReference type="Gene3D" id="1.10.10.10">
    <property type="entry name" value="Winged helix-like DNA-binding domain superfamily/Winged helix DNA-binding domain"/>
    <property type="match status" value="1"/>
</dbReference>
<organism evidence="7 8">
    <name type="scientific">Chitinophaga nivalis</name>
    <dbReference type="NCBI Taxonomy" id="2991709"/>
    <lineage>
        <taxon>Bacteria</taxon>
        <taxon>Pseudomonadati</taxon>
        <taxon>Bacteroidota</taxon>
        <taxon>Chitinophagia</taxon>
        <taxon>Chitinophagales</taxon>
        <taxon>Chitinophagaceae</taxon>
        <taxon>Chitinophaga</taxon>
    </lineage>
</organism>
<dbReference type="InterPro" id="IPR039425">
    <property type="entry name" value="RNA_pol_sigma-70-like"/>
</dbReference>
<dbReference type="InterPro" id="IPR036388">
    <property type="entry name" value="WH-like_DNA-bd_sf"/>
</dbReference>
<evidence type="ECO:0000256" key="1">
    <source>
        <dbReference type="ARBA" id="ARBA00010641"/>
    </source>
</evidence>
<keyword evidence="3" id="KW-0731">Sigma factor</keyword>
<evidence type="ECO:0000313" key="7">
    <source>
        <dbReference type="EMBL" id="MCW3485701.1"/>
    </source>
</evidence>
<evidence type="ECO:0000256" key="2">
    <source>
        <dbReference type="ARBA" id="ARBA00023015"/>
    </source>
</evidence>
<evidence type="ECO:0000259" key="6">
    <source>
        <dbReference type="Pfam" id="PF08281"/>
    </source>
</evidence>
<feature type="domain" description="RNA polymerase sigma-70 region 2" evidence="5">
    <location>
        <begin position="27"/>
        <end position="93"/>
    </location>
</feature>
<gene>
    <name evidence="7" type="ORF">OL497_17475</name>
</gene>
<dbReference type="Gene3D" id="1.10.1740.10">
    <property type="match status" value="1"/>
</dbReference>
<comment type="caution">
    <text evidence="7">The sequence shown here is derived from an EMBL/GenBank/DDBJ whole genome shotgun (WGS) entry which is preliminary data.</text>
</comment>
<dbReference type="CDD" id="cd06171">
    <property type="entry name" value="Sigma70_r4"/>
    <property type="match status" value="1"/>
</dbReference>
<keyword evidence="4" id="KW-0804">Transcription</keyword>